<reference evidence="6" key="1">
    <citation type="submission" date="2022-11" db="EMBL/GenBank/DDBJ databases">
        <title>Centuries of genome instability and evolution in soft-shell clam transmissible cancer (bioRxiv).</title>
        <authorList>
            <person name="Hart S.F.M."/>
            <person name="Yonemitsu M.A."/>
            <person name="Giersch R.M."/>
            <person name="Beal B.F."/>
            <person name="Arriagada G."/>
            <person name="Davis B.W."/>
            <person name="Ostrander E.A."/>
            <person name="Goff S.P."/>
            <person name="Metzger M.J."/>
        </authorList>
    </citation>
    <scope>NUCLEOTIDE SEQUENCE</scope>
    <source>
        <strain evidence="6">MELC-2E11</strain>
        <tissue evidence="6">Siphon/mantle</tissue>
    </source>
</reference>
<feature type="coiled-coil region" evidence="3">
    <location>
        <begin position="145"/>
        <end position="203"/>
    </location>
</feature>
<feature type="compositionally biased region" description="Low complexity" evidence="4">
    <location>
        <begin position="470"/>
        <end position="491"/>
    </location>
</feature>
<evidence type="ECO:0000259" key="5">
    <source>
        <dbReference type="PROSITE" id="PS50105"/>
    </source>
</evidence>
<feature type="compositionally biased region" description="Low complexity" evidence="4">
    <location>
        <begin position="265"/>
        <end position="281"/>
    </location>
</feature>
<dbReference type="SMART" id="SM00454">
    <property type="entry name" value="SAM"/>
    <property type="match status" value="1"/>
</dbReference>
<protein>
    <submittedName>
        <fullName evidence="6">NEB1-like protein</fullName>
    </submittedName>
</protein>
<feature type="compositionally biased region" description="Pro residues" evidence="4">
    <location>
        <begin position="404"/>
        <end position="420"/>
    </location>
</feature>
<evidence type="ECO:0000313" key="6">
    <source>
        <dbReference type="EMBL" id="WAR10431.1"/>
    </source>
</evidence>
<dbReference type="Pfam" id="PF07647">
    <property type="entry name" value="SAM_2"/>
    <property type="match status" value="1"/>
</dbReference>
<evidence type="ECO:0000256" key="4">
    <source>
        <dbReference type="SAM" id="MobiDB-lite"/>
    </source>
</evidence>
<feature type="compositionally biased region" description="Basic and acidic residues" evidence="4">
    <location>
        <begin position="65"/>
        <end position="78"/>
    </location>
</feature>
<dbReference type="InterPro" id="IPR001660">
    <property type="entry name" value="SAM"/>
</dbReference>
<dbReference type="InterPro" id="IPR043446">
    <property type="entry name" value="Neurabin-like"/>
</dbReference>
<gene>
    <name evidence="6" type="ORF">MAR_035507</name>
</gene>
<keyword evidence="1" id="KW-0597">Phosphoprotein</keyword>
<evidence type="ECO:0000256" key="1">
    <source>
        <dbReference type="ARBA" id="ARBA00022553"/>
    </source>
</evidence>
<evidence type="ECO:0000313" key="7">
    <source>
        <dbReference type="Proteomes" id="UP001164746"/>
    </source>
</evidence>
<dbReference type="PANTHER" id="PTHR16154">
    <property type="entry name" value="NEURABIN"/>
    <property type="match status" value="1"/>
</dbReference>
<feature type="compositionally biased region" description="Basic and acidic residues" evidence="4">
    <location>
        <begin position="670"/>
        <end position="696"/>
    </location>
</feature>
<sequence>MKYVQGIFVIGREKDPSKSEVARLIQQSLELDRRRDQLRKHEQEKLQQLHDQFKPRDEVLEHEHVQRLHSESVSSREDDNVDLDESSGEEDERVGEEMEDAEVSEEFQAGEATPLSMPSEGVTDLATPSPEICPDMEPQALFIKLKEAQARIAELEAELARLKGRLIVLEGADAGKKAGDRKNEEMATRLRDVEKSLHTARKEINHYQIFELEGEVREAHREAGLPIPPQKQRHESPVQPSTSATPPTRDSGMRPLHDHDEISSESESVSSSTEPPSPAVEVAVVAETGPVFKSAPPKVAPIAADDETVTPKQAPVFESVPQTRLLDTSVNKSKAQLAANSPRRPPTKRPKSVDSEELIQAAIDSRQESRVVDTWVANDSENTVRKSDHRRRRGDAKEDAPQGTVPPPVVSAPTPPPPPSDHSDTGENSESSDVPRERLSSESSSTISQTSYDPSRPNFAGRDSEIPGLDTISTTTSGTADTSASDNSSSAKKSKGILPRLPFKFGSGGDRDKGGGVTLISARGINSEDSPVPEGGITLISKRKLDTGTDFDGVSLASDTSSGYMVGETESTTSYTVAAPPAGQAMGGSLGAGMNTFSTGGINEWTEDHVRHWLMGVEMELYADTFRNHGVTGPQLLALDNNKLKAMGIVNSRDRDMLKKKVKELKIAMEKERKQQERERKQMEKEAKAREKEQKKLMAKKK</sequence>
<keyword evidence="2 3" id="KW-0175">Coiled coil</keyword>
<feature type="compositionally biased region" description="Polar residues" evidence="4">
    <location>
        <begin position="238"/>
        <end position="248"/>
    </location>
</feature>
<feature type="compositionally biased region" description="Polar residues" evidence="4">
    <location>
        <begin position="320"/>
        <end position="334"/>
    </location>
</feature>
<feature type="region of interest" description="Disordered" evidence="4">
    <location>
        <begin position="219"/>
        <end position="281"/>
    </location>
</feature>
<dbReference type="SUPFAM" id="SSF47769">
    <property type="entry name" value="SAM/Pointed domain"/>
    <property type="match status" value="1"/>
</dbReference>
<dbReference type="CDD" id="cd09512">
    <property type="entry name" value="SAM_Neurabin-like"/>
    <property type="match status" value="1"/>
</dbReference>
<evidence type="ECO:0000256" key="3">
    <source>
        <dbReference type="SAM" id="Coils"/>
    </source>
</evidence>
<organism evidence="6 7">
    <name type="scientific">Mya arenaria</name>
    <name type="common">Soft-shell clam</name>
    <dbReference type="NCBI Taxonomy" id="6604"/>
    <lineage>
        <taxon>Eukaryota</taxon>
        <taxon>Metazoa</taxon>
        <taxon>Spiralia</taxon>
        <taxon>Lophotrochozoa</taxon>
        <taxon>Mollusca</taxon>
        <taxon>Bivalvia</taxon>
        <taxon>Autobranchia</taxon>
        <taxon>Heteroconchia</taxon>
        <taxon>Euheterodonta</taxon>
        <taxon>Imparidentia</taxon>
        <taxon>Neoheterodontei</taxon>
        <taxon>Myida</taxon>
        <taxon>Myoidea</taxon>
        <taxon>Myidae</taxon>
        <taxon>Mya</taxon>
    </lineage>
</organism>
<feature type="domain" description="SAM" evidence="5">
    <location>
        <begin position="605"/>
        <end position="668"/>
    </location>
</feature>
<feature type="region of interest" description="Disordered" evidence="4">
    <location>
        <begin position="670"/>
        <end position="702"/>
    </location>
</feature>
<dbReference type="EMBL" id="CP111018">
    <property type="protein sequence ID" value="WAR10431.1"/>
    <property type="molecule type" value="Genomic_DNA"/>
</dbReference>
<feature type="region of interest" description="Disordered" evidence="4">
    <location>
        <begin position="303"/>
        <end position="510"/>
    </location>
</feature>
<evidence type="ECO:0000256" key="2">
    <source>
        <dbReference type="ARBA" id="ARBA00023054"/>
    </source>
</evidence>
<proteinExistence type="predicted"/>
<dbReference type="Gene3D" id="1.10.150.50">
    <property type="entry name" value="Transcription Factor, Ets-1"/>
    <property type="match status" value="1"/>
</dbReference>
<feature type="region of interest" description="Disordered" evidence="4">
    <location>
        <begin position="65"/>
        <end position="134"/>
    </location>
</feature>
<feature type="compositionally biased region" description="Acidic residues" evidence="4">
    <location>
        <begin position="79"/>
        <end position="105"/>
    </location>
</feature>
<feature type="compositionally biased region" description="Low complexity" evidence="4">
    <location>
        <begin position="441"/>
        <end position="455"/>
    </location>
</feature>
<keyword evidence="7" id="KW-1185">Reference proteome</keyword>
<feature type="compositionally biased region" description="Basic and acidic residues" evidence="4">
    <location>
        <begin position="251"/>
        <end position="262"/>
    </location>
</feature>
<name>A0ABY7ENW6_MYAAR</name>
<dbReference type="PANTHER" id="PTHR16154:SF6">
    <property type="entry name" value="SPINOPHILIN, ISOFORM J"/>
    <property type="match status" value="1"/>
</dbReference>
<accession>A0ABY7ENW6</accession>
<dbReference type="InterPro" id="IPR013761">
    <property type="entry name" value="SAM/pointed_sf"/>
</dbReference>
<dbReference type="PROSITE" id="PS50105">
    <property type="entry name" value="SAM_DOMAIN"/>
    <property type="match status" value="1"/>
</dbReference>
<dbReference type="Proteomes" id="UP001164746">
    <property type="component" value="Chromosome 7"/>
</dbReference>